<protein>
    <recommendedName>
        <fullName evidence="6">NB-ARC domain-containing protein</fullName>
    </recommendedName>
</protein>
<dbReference type="PANTHER" id="PTHR23155:SF957">
    <property type="entry name" value="OS11G0606800 PROTEIN"/>
    <property type="match status" value="1"/>
</dbReference>
<dbReference type="InterPro" id="IPR002182">
    <property type="entry name" value="NB-ARC"/>
</dbReference>
<comment type="caution">
    <text evidence="4">The sequence shown here is derived from an EMBL/GenBank/DDBJ whole genome shotgun (WGS) entry which is preliminary data.</text>
</comment>
<dbReference type="AlphaFoldDB" id="A0A9W8CFS7"/>
<evidence type="ECO:0000259" key="2">
    <source>
        <dbReference type="Pfam" id="PF00931"/>
    </source>
</evidence>
<keyword evidence="5" id="KW-1185">Reference proteome</keyword>
<evidence type="ECO:0000256" key="1">
    <source>
        <dbReference type="ARBA" id="ARBA00022737"/>
    </source>
</evidence>
<feature type="domain" description="Disease resistance R13L4/SHOC-2-like LRR" evidence="3">
    <location>
        <begin position="738"/>
        <end position="1037"/>
    </location>
</feature>
<name>A0A9W8CFS7_9POAL</name>
<dbReference type="Gene3D" id="3.40.50.300">
    <property type="entry name" value="P-loop containing nucleotide triphosphate hydrolases"/>
    <property type="match status" value="1"/>
</dbReference>
<dbReference type="PRINTS" id="PR00364">
    <property type="entry name" value="DISEASERSIST"/>
</dbReference>
<dbReference type="GO" id="GO:0098542">
    <property type="term" value="P:defense response to other organism"/>
    <property type="evidence" value="ECO:0007669"/>
    <property type="project" value="TreeGrafter"/>
</dbReference>
<organism evidence="4 5">
    <name type="scientific">Paspalum vaginatum</name>
    <name type="common">seashore paspalum</name>
    <dbReference type="NCBI Taxonomy" id="158149"/>
    <lineage>
        <taxon>Eukaryota</taxon>
        <taxon>Viridiplantae</taxon>
        <taxon>Streptophyta</taxon>
        <taxon>Embryophyta</taxon>
        <taxon>Tracheophyta</taxon>
        <taxon>Spermatophyta</taxon>
        <taxon>Magnoliopsida</taxon>
        <taxon>Liliopsida</taxon>
        <taxon>Poales</taxon>
        <taxon>Poaceae</taxon>
        <taxon>PACMAD clade</taxon>
        <taxon>Panicoideae</taxon>
        <taxon>Andropogonodae</taxon>
        <taxon>Paspaleae</taxon>
        <taxon>Paspalinae</taxon>
        <taxon>Paspalum</taxon>
    </lineage>
</organism>
<evidence type="ECO:0000259" key="3">
    <source>
        <dbReference type="Pfam" id="PF23598"/>
    </source>
</evidence>
<reference evidence="4 5" key="1">
    <citation type="submission" date="2022-10" db="EMBL/GenBank/DDBJ databases">
        <title>WGS assembly of Paspalum vaginatum 540-79.</title>
        <authorList>
            <person name="Sun G."/>
            <person name="Wase N."/>
            <person name="Shu S."/>
            <person name="Jenkins J."/>
            <person name="Zhou B."/>
            <person name="Torres-Rodriguez J."/>
            <person name="Chen C."/>
            <person name="Sandor L."/>
            <person name="Plott C."/>
            <person name="Yoshinga Y."/>
            <person name="Daum C."/>
            <person name="Qi P."/>
            <person name="Barry K."/>
            <person name="Lipzen A."/>
            <person name="Berry L."/>
            <person name="Pedersen C."/>
            <person name="Gottilla T."/>
            <person name="Foltz A."/>
            <person name="Yu H."/>
            <person name="O'Malley R."/>
            <person name="Zhang C."/>
            <person name="Devos K."/>
            <person name="Sigmon B."/>
            <person name="Yu B."/>
            <person name="Obata T."/>
            <person name="Schmutz J."/>
            <person name="Schnable J."/>
        </authorList>
    </citation>
    <scope>NUCLEOTIDE SEQUENCE [LARGE SCALE GENOMIC DNA]</scope>
    <source>
        <strain evidence="5">cv. 540-79</strain>
    </source>
</reference>
<dbReference type="OrthoDB" id="689447at2759"/>
<evidence type="ECO:0008006" key="6">
    <source>
        <dbReference type="Google" id="ProtNLM"/>
    </source>
</evidence>
<proteinExistence type="predicted"/>
<feature type="domain" description="NB-ARC" evidence="2">
    <location>
        <begin position="288"/>
        <end position="390"/>
    </location>
</feature>
<dbReference type="Pfam" id="PF23598">
    <property type="entry name" value="LRR_14"/>
    <property type="match status" value="1"/>
</dbReference>
<dbReference type="InterPro" id="IPR044974">
    <property type="entry name" value="Disease_R_plants"/>
</dbReference>
<dbReference type="GO" id="GO:0043531">
    <property type="term" value="F:ADP binding"/>
    <property type="evidence" value="ECO:0007669"/>
    <property type="project" value="InterPro"/>
</dbReference>
<dbReference type="SUPFAM" id="SSF52047">
    <property type="entry name" value="RNI-like"/>
    <property type="match status" value="1"/>
</dbReference>
<dbReference type="PANTHER" id="PTHR23155">
    <property type="entry name" value="DISEASE RESISTANCE PROTEIN RP"/>
    <property type="match status" value="1"/>
</dbReference>
<keyword evidence="1" id="KW-0677">Repeat</keyword>
<dbReference type="InterPro" id="IPR027417">
    <property type="entry name" value="P-loop_NTPase"/>
</dbReference>
<dbReference type="Proteomes" id="UP001164776">
    <property type="component" value="Unassembled WGS sequence"/>
</dbReference>
<dbReference type="InterPro" id="IPR055414">
    <property type="entry name" value="LRR_R13L4/SHOC2-like"/>
</dbReference>
<sequence>MARRAAEDGTIIVETALYLEARVRLLRARISGLLEPAAGGAGHHRVVTSDYGGRRCLAFIHSELSFTAEFMATLRLNSPQDVVDWDKMMIWLPNCNRILCDLDDDVVVHGQVDDDHPCSCCTLQQCFGGHRRRGRYSYGQFYRWTLNLYNLNEDPDRYYSSRHHLGLVASSMPDDDEHGITVMPGLVVKPGALPMSAPPPLVGIDRHAFKLVSWLRPRSLGEGSRLRVMAIVGPAGIGKTTLAMELRSLLDRGIELRSRLGTELHHDIIDELLDPASRGKGRSYYFEYDIIMAQVSRRTNRNKLLLRHILSEISEAAPLPFHHQSQPAETLTVEQLACLVSERLLNKRYLITIDDMYQESDWEEIKGAFPGGKVGSRILITTRLRSTARAACFSAGSCDGLVHEMKPLNQVDSECLLFARAFGHVDGRPAGNMKPLCDEILSKCGGIPLFITGMADSLREQFMHLQQEAEGKEHQRFESYCKLEQVLHGRFEQALSSAFNDLPEGLRLPSLYLSMFPSGYKFDKDRLVRKWKCEGLCDSMSKAERLFSELVGWNVIISCVPATADLKHKQDEGQTRQWHVNHFMHQFLASKAAVLGFALNLNLAASASASARRHGNEAASRKPRRLAIHHPDPNIPSLLEAMDFSQTRSLAVSGAVRGTPLDKFVNLVVLDLGGWVNFMDEDLLQLCRSKMLFLRYLSIRNTRVSKIPLEMKEAKMLETLDASYTQISELPIQVLEGLTRLQHLDIQGTRITQLPKQTVDLLFLTTLLIGCEGTMTNPIEEIAAGVVPPYKVETLATVDLTQQPASFVRALGDLSKLKVLAITWSFQQSTERDCCKALLSSIQKWRGLQSLTIHCGLGCSMEFLSAKMDRPPKYLQKFKVTAGRFASVPRWLNGLQHLAFVQITICKQRTDDLKILGDLPRLQTLILGLDFIPGQAVVIENAGFPQLQRLCIDCPMPWLRFTHGALEKLRCLQLKFCATPASENEQAARQQTRLPSGIGNLRRITEVALCYNAHYINAPNVKMTVKAVRKQVTSHPNPIELYTNGIEYDEIELLRNGIGHDV</sequence>
<evidence type="ECO:0000313" key="4">
    <source>
        <dbReference type="EMBL" id="KAJ1256137.1"/>
    </source>
</evidence>
<dbReference type="Gene3D" id="3.80.10.10">
    <property type="entry name" value="Ribonuclease Inhibitor"/>
    <property type="match status" value="1"/>
</dbReference>
<dbReference type="EMBL" id="MU629549">
    <property type="protein sequence ID" value="KAJ1256137.1"/>
    <property type="molecule type" value="Genomic_DNA"/>
</dbReference>
<dbReference type="InterPro" id="IPR032675">
    <property type="entry name" value="LRR_dom_sf"/>
</dbReference>
<dbReference type="Pfam" id="PF00931">
    <property type="entry name" value="NB-ARC"/>
    <property type="match status" value="1"/>
</dbReference>
<gene>
    <name evidence="4" type="ORF">BS78_K078600</name>
</gene>
<accession>A0A9W8CFS7</accession>
<dbReference type="SUPFAM" id="SSF52540">
    <property type="entry name" value="P-loop containing nucleoside triphosphate hydrolases"/>
    <property type="match status" value="1"/>
</dbReference>
<evidence type="ECO:0000313" key="5">
    <source>
        <dbReference type="Proteomes" id="UP001164776"/>
    </source>
</evidence>